<comment type="caution">
    <text evidence="2">The sequence shown here is derived from an EMBL/GenBank/DDBJ whole genome shotgun (WGS) entry which is preliminary data.</text>
</comment>
<dbReference type="EMBL" id="JBBPHU010000001">
    <property type="protein sequence ID" value="KAK7524531.1"/>
    <property type="molecule type" value="Genomic_DNA"/>
</dbReference>
<proteinExistence type="predicted"/>
<keyword evidence="3" id="KW-1185">Reference proteome</keyword>
<name>A0ABR1L4E8_9PEZI</name>
<dbReference type="PANTHER" id="PTHR39219">
    <property type="entry name" value="ER MEMBRANE PROTEIN COMPLEX SUBUNIT 10"/>
    <property type="match status" value="1"/>
</dbReference>
<evidence type="ECO:0000313" key="2">
    <source>
        <dbReference type="EMBL" id="KAK7524531.1"/>
    </source>
</evidence>
<dbReference type="Proteomes" id="UP001363622">
    <property type="component" value="Unassembled WGS sequence"/>
</dbReference>
<evidence type="ECO:0000256" key="1">
    <source>
        <dbReference type="SAM" id="SignalP"/>
    </source>
</evidence>
<accession>A0ABR1L4E8</accession>
<feature type="signal peptide" evidence="1">
    <location>
        <begin position="1"/>
        <end position="28"/>
    </location>
</feature>
<evidence type="ECO:0000313" key="3">
    <source>
        <dbReference type="Proteomes" id="UP001363622"/>
    </source>
</evidence>
<reference evidence="2 3" key="1">
    <citation type="submission" date="2024-04" db="EMBL/GenBank/DDBJ databases">
        <title>Phyllosticta paracitricarpa is synonymous to the EU quarantine fungus P. citricarpa based on phylogenomic analyses.</title>
        <authorList>
            <consortium name="Lawrence Berkeley National Laboratory"/>
            <person name="Van Ingen-Buijs V.A."/>
            <person name="Van Westerhoven A.C."/>
            <person name="Haridas S."/>
            <person name="Skiadas P."/>
            <person name="Martin F."/>
            <person name="Groenewald J.Z."/>
            <person name="Crous P.W."/>
            <person name="Seidl M.F."/>
        </authorList>
    </citation>
    <scope>NUCLEOTIDE SEQUENCE [LARGE SCALE GENOMIC DNA]</scope>
    <source>
        <strain evidence="2 3">CBS 123371</strain>
    </source>
</reference>
<gene>
    <name evidence="2" type="ORF">IWZ03DRAFT_303113</name>
</gene>
<feature type="chain" id="PRO_5047523288" evidence="1">
    <location>
        <begin position="29"/>
        <end position="203"/>
    </location>
</feature>
<dbReference type="PANTHER" id="PTHR39219:SF1">
    <property type="entry name" value="ER MEMBRANE PROTEIN COMPLEX SUBUNIT 10"/>
    <property type="match status" value="1"/>
</dbReference>
<protein>
    <submittedName>
        <fullName evidence="2">Uncharacterized protein</fullName>
    </submittedName>
</protein>
<organism evidence="2 3">
    <name type="scientific">Phyllosticta citriasiana</name>
    <dbReference type="NCBI Taxonomy" id="595635"/>
    <lineage>
        <taxon>Eukaryota</taxon>
        <taxon>Fungi</taxon>
        <taxon>Dikarya</taxon>
        <taxon>Ascomycota</taxon>
        <taxon>Pezizomycotina</taxon>
        <taxon>Dothideomycetes</taxon>
        <taxon>Dothideomycetes incertae sedis</taxon>
        <taxon>Botryosphaeriales</taxon>
        <taxon>Phyllostictaceae</taxon>
        <taxon>Phyllosticta</taxon>
    </lineage>
</organism>
<sequence length="203" mass="21366">MARASTATAPVRLIAAVLFFLLSTFAWADSSTAADTTTLTVFAWPLGEGKAQPQPLAKLSYHAANASAALLSWTPPTSPSDLSSLVRIGLSSDSSSSSILTSAAALTPYYKKTLVLHAAPTGDVVFTVGLGAVPRTNEADEEVDVRVERVKKGPAPVLNKPVVLDESGKVAGQEEPQKTFLQKYWWAIALFLVLQVVAGGGKE</sequence>
<dbReference type="Pfam" id="PF21203">
    <property type="entry name" value="ECM10"/>
    <property type="match status" value="1"/>
</dbReference>
<keyword evidence="1" id="KW-0732">Signal</keyword>